<comment type="caution">
    <text evidence="1">The sequence shown here is derived from an EMBL/GenBank/DDBJ whole genome shotgun (WGS) entry which is preliminary data.</text>
</comment>
<dbReference type="AlphaFoldDB" id="A0AAV1SH02"/>
<evidence type="ECO:0000313" key="2">
    <source>
        <dbReference type="Proteomes" id="UP001314170"/>
    </source>
</evidence>
<evidence type="ECO:0000313" key="1">
    <source>
        <dbReference type="EMBL" id="CAK7349681.1"/>
    </source>
</evidence>
<proteinExistence type="predicted"/>
<reference evidence="1 2" key="1">
    <citation type="submission" date="2024-01" db="EMBL/GenBank/DDBJ databases">
        <authorList>
            <person name="Waweru B."/>
        </authorList>
    </citation>
    <scope>NUCLEOTIDE SEQUENCE [LARGE SCALE GENOMIC DNA]</scope>
</reference>
<dbReference type="EMBL" id="CAWUPB010001176">
    <property type="protein sequence ID" value="CAK7349681.1"/>
    <property type="molecule type" value="Genomic_DNA"/>
</dbReference>
<gene>
    <name evidence="1" type="ORF">DCAF_LOCUS22401</name>
</gene>
<protein>
    <submittedName>
        <fullName evidence="1">Uncharacterized protein</fullName>
    </submittedName>
</protein>
<keyword evidence="2" id="KW-1185">Reference proteome</keyword>
<name>A0AAV1SH02_9ROSI</name>
<dbReference type="Proteomes" id="UP001314170">
    <property type="component" value="Unassembled WGS sequence"/>
</dbReference>
<organism evidence="1 2">
    <name type="scientific">Dovyalis caffra</name>
    <dbReference type="NCBI Taxonomy" id="77055"/>
    <lineage>
        <taxon>Eukaryota</taxon>
        <taxon>Viridiplantae</taxon>
        <taxon>Streptophyta</taxon>
        <taxon>Embryophyta</taxon>
        <taxon>Tracheophyta</taxon>
        <taxon>Spermatophyta</taxon>
        <taxon>Magnoliopsida</taxon>
        <taxon>eudicotyledons</taxon>
        <taxon>Gunneridae</taxon>
        <taxon>Pentapetalae</taxon>
        <taxon>rosids</taxon>
        <taxon>fabids</taxon>
        <taxon>Malpighiales</taxon>
        <taxon>Salicaceae</taxon>
        <taxon>Flacourtieae</taxon>
        <taxon>Dovyalis</taxon>
    </lineage>
</organism>
<accession>A0AAV1SH02</accession>
<sequence>MKRALLKNFSLCTRNLLLSPPKLNPNPSRSLPHLAVSTRFRLSRFYSSESDSSSQSKFLQTQKSSGSIEDADKLSTQEIKNLVEKFYGGEEEALPLIFDAIMKRKLAGIPDDELRKELYLNSPTDDFEEDEFDSDIEGEWIEIDEDGDNLLSVDSAKKAGRLIMTEQFK</sequence>